<dbReference type="CDD" id="cd02440">
    <property type="entry name" value="AdoMet_MTases"/>
    <property type="match status" value="1"/>
</dbReference>
<organism evidence="7 8">
    <name type="scientific">Iocasia fonsfrigidae</name>
    <dbReference type="NCBI Taxonomy" id="2682810"/>
    <lineage>
        <taxon>Bacteria</taxon>
        <taxon>Bacillati</taxon>
        <taxon>Bacillota</taxon>
        <taxon>Clostridia</taxon>
        <taxon>Halanaerobiales</taxon>
        <taxon>Halanaerobiaceae</taxon>
        <taxon>Iocasia</taxon>
    </lineage>
</organism>
<dbReference type="AlphaFoldDB" id="A0A8A7KJ03"/>
<dbReference type="SUPFAM" id="SSF53335">
    <property type="entry name" value="S-adenosyl-L-methionine-dependent methyltransferases"/>
    <property type="match status" value="1"/>
</dbReference>
<evidence type="ECO:0000259" key="6">
    <source>
        <dbReference type="Pfam" id="PF13847"/>
    </source>
</evidence>
<evidence type="ECO:0000256" key="1">
    <source>
        <dbReference type="ARBA" id="ARBA00004953"/>
    </source>
</evidence>
<dbReference type="Gene3D" id="3.40.50.150">
    <property type="entry name" value="Vaccinia Virus protein VP39"/>
    <property type="match status" value="1"/>
</dbReference>
<keyword evidence="8" id="KW-1185">Reference proteome</keyword>
<feature type="domain" description="Methyltransferase" evidence="6">
    <location>
        <begin position="39"/>
        <end position="144"/>
    </location>
</feature>
<dbReference type="KEGG" id="ifn:GM661_13015"/>
<dbReference type="NCBIfam" id="TIGR02469">
    <property type="entry name" value="CbiT"/>
    <property type="match status" value="1"/>
</dbReference>
<evidence type="ECO:0000313" key="8">
    <source>
        <dbReference type="Proteomes" id="UP000665020"/>
    </source>
</evidence>
<keyword evidence="3" id="KW-0489">Methyltransferase</keyword>
<dbReference type="GO" id="GO:0032259">
    <property type="term" value="P:methylation"/>
    <property type="evidence" value="ECO:0007669"/>
    <property type="project" value="UniProtKB-KW"/>
</dbReference>
<keyword evidence="5" id="KW-0949">S-adenosyl-L-methionine</keyword>
<dbReference type="EMBL" id="CP046640">
    <property type="protein sequence ID" value="QTL98817.1"/>
    <property type="molecule type" value="Genomic_DNA"/>
</dbReference>
<evidence type="ECO:0000256" key="3">
    <source>
        <dbReference type="ARBA" id="ARBA00022603"/>
    </source>
</evidence>
<evidence type="ECO:0000256" key="2">
    <source>
        <dbReference type="ARBA" id="ARBA00022573"/>
    </source>
</evidence>
<sequence>MAKWDYKTAGIPDDLFIRGNVPMTKEEIRAVVIAKLRLKPGQIVFDIGAGTGSISIEAAFQVGEGVIYAVERKEEALSLIKENAANFGLDNIEFVPGEASEVLASLPAPDRVIVGGSGGNLQEILKIINKKLKKRGRIVITAVTINTLNQAIEYLGGLQYQVDICHIAVTRTKKVADYHMFAALNPVYIISAAKRE</sequence>
<accession>A0A8A7KJ03</accession>
<gene>
    <name evidence="7" type="primary">cbiT</name>
    <name evidence="7" type="ORF">GM661_13015</name>
</gene>
<dbReference type="InterPro" id="IPR025714">
    <property type="entry name" value="Methyltranfer_dom"/>
</dbReference>
<dbReference type="RefSeq" id="WP_230867213.1">
    <property type="nucleotide sequence ID" value="NZ_CP046640.1"/>
</dbReference>
<dbReference type="GO" id="GO:0008276">
    <property type="term" value="F:protein methyltransferase activity"/>
    <property type="evidence" value="ECO:0007669"/>
    <property type="project" value="InterPro"/>
</dbReference>
<dbReference type="Proteomes" id="UP000665020">
    <property type="component" value="Chromosome"/>
</dbReference>
<evidence type="ECO:0000313" key="7">
    <source>
        <dbReference type="EMBL" id="QTL98817.1"/>
    </source>
</evidence>
<dbReference type="InterPro" id="IPR014008">
    <property type="entry name" value="Cbl_synth_MTase_CbiT"/>
</dbReference>
<dbReference type="GO" id="GO:0009236">
    <property type="term" value="P:cobalamin biosynthetic process"/>
    <property type="evidence" value="ECO:0007669"/>
    <property type="project" value="UniProtKB-UniPathway"/>
</dbReference>
<dbReference type="PANTHER" id="PTHR43182">
    <property type="entry name" value="COBALT-PRECORRIN-6B C(15)-METHYLTRANSFERASE (DECARBOXYLATING)"/>
    <property type="match status" value="1"/>
</dbReference>
<dbReference type="PANTHER" id="PTHR43182:SF1">
    <property type="entry name" value="COBALT-PRECORRIN-7 C(5)-METHYLTRANSFERASE"/>
    <property type="match status" value="1"/>
</dbReference>
<dbReference type="UniPathway" id="UPA00148"/>
<dbReference type="Pfam" id="PF13847">
    <property type="entry name" value="Methyltransf_31"/>
    <property type="match status" value="1"/>
</dbReference>
<protein>
    <submittedName>
        <fullName evidence="7">Precorrin-6Y C5,15-methyltransferase (Decarboxylating) subunit CbiT</fullName>
    </submittedName>
</protein>
<evidence type="ECO:0000256" key="4">
    <source>
        <dbReference type="ARBA" id="ARBA00022679"/>
    </source>
</evidence>
<proteinExistence type="predicted"/>
<dbReference type="InterPro" id="IPR050714">
    <property type="entry name" value="Cobalamin_biosynth_MTase"/>
</dbReference>
<comment type="pathway">
    <text evidence="1">Cofactor biosynthesis; adenosylcobalamin biosynthesis.</text>
</comment>
<dbReference type="InterPro" id="IPR029063">
    <property type="entry name" value="SAM-dependent_MTases_sf"/>
</dbReference>
<evidence type="ECO:0000256" key="5">
    <source>
        <dbReference type="ARBA" id="ARBA00022691"/>
    </source>
</evidence>
<keyword evidence="2" id="KW-0169">Cobalamin biosynthesis</keyword>
<name>A0A8A7KJ03_9FIRM</name>
<reference evidence="7" key="1">
    <citation type="submission" date="2019-12" db="EMBL/GenBank/DDBJ databases">
        <authorList>
            <person name="zhang j."/>
            <person name="sun C.M."/>
        </authorList>
    </citation>
    <scope>NUCLEOTIDE SEQUENCE</scope>
    <source>
        <strain evidence="7">NS-1</strain>
    </source>
</reference>
<keyword evidence="4" id="KW-0808">Transferase</keyword>